<protein>
    <recommendedName>
        <fullName evidence="1">Aminoglycoside phosphotransferase domain-containing protein</fullName>
    </recommendedName>
</protein>
<reference evidence="3" key="1">
    <citation type="submission" date="2014-09" db="EMBL/GenBank/DDBJ databases">
        <authorList>
            <person name="Gomez-Valero L."/>
        </authorList>
    </citation>
    <scope>NUCLEOTIDE SEQUENCE [LARGE SCALE GENOMIC DNA]</scope>
    <source>
        <strain evidence="3">ATCC700992</strain>
    </source>
</reference>
<dbReference type="OrthoDB" id="9797603at2"/>
<name>A0A098G727_9GAMM</name>
<evidence type="ECO:0000313" key="3">
    <source>
        <dbReference type="Proteomes" id="UP000032430"/>
    </source>
</evidence>
<dbReference type="InterPro" id="IPR011009">
    <property type="entry name" value="Kinase-like_dom_sf"/>
</dbReference>
<accession>A0A098G727</accession>
<dbReference type="Gene3D" id="3.30.200.150">
    <property type="match status" value="1"/>
</dbReference>
<dbReference type="STRING" id="1212491.LFA_2429"/>
<feature type="domain" description="Aminoglycoside phosphotransferase" evidence="1">
    <location>
        <begin position="31"/>
        <end position="263"/>
    </location>
</feature>
<keyword evidence="3" id="KW-1185">Reference proteome</keyword>
<dbReference type="Proteomes" id="UP000032430">
    <property type="component" value="Chromosome I"/>
</dbReference>
<proteinExistence type="predicted"/>
<gene>
    <name evidence="2" type="ORF">LFA_2429</name>
</gene>
<dbReference type="AlphaFoldDB" id="A0A098G727"/>
<dbReference type="KEGG" id="lfa:LFA_2429"/>
<dbReference type="Gene3D" id="3.90.1200.10">
    <property type="match status" value="1"/>
</dbReference>
<evidence type="ECO:0000313" key="2">
    <source>
        <dbReference type="EMBL" id="CEG57801.1"/>
    </source>
</evidence>
<dbReference type="RefSeq" id="WP_045096228.1">
    <property type="nucleotide sequence ID" value="NZ_LN614827.1"/>
</dbReference>
<dbReference type="Pfam" id="PF01636">
    <property type="entry name" value="APH"/>
    <property type="match status" value="1"/>
</dbReference>
<evidence type="ECO:0000259" key="1">
    <source>
        <dbReference type="Pfam" id="PF01636"/>
    </source>
</evidence>
<dbReference type="SUPFAM" id="SSF56112">
    <property type="entry name" value="Protein kinase-like (PK-like)"/>
    <property type="match status" value="1"/>
</dbReference>
<dbReference type="HOGENOM" id="CLU_917529_0_0_6"/>
<dbReference type="EMBL" id="LN614827">
    <property type="protein sequence ID" value="CEG57801.1"/>
    <property type="molecule type" value="Genomic_DNA"/>
</dbReference>
<organism evidence="2 3">
    <name type="scientific">Legionella fallonii LLAP-10</name>
    <dbReference type="NCBI Taxonomy" id="1212491"/>
    <lineage>
        <taxon>Bacteria</taxon>
        <taxon>Pseudomonadati</taxon>
        <taxon>Pseudomonadota</taxon>
        <taxon>Gammaproteobacteria</taxon>
        <taxon>Legionellales</taxon>
        <taxon>Legionellaceae</taxon>
        <taxon>Legionella</taxon>
    </lineage>
</organism>
<dbReference type="InterPro" id="IPR002575">
    <property type="entry name" value="Aminoglycoside_PTrfase"/>
</dbReference>
<dbReference type="PANTHER" id="PTHR21310">
    <property type="entry name" value="AMINOGLYCOSIDE PHOSPHOTRANSFERASE-RELATED-RELATED"/>
    <property type="match status" value="1"/>
</dbReference>
<sequence>MDTDTPIPNEQITSSVVHSMTGEPVLSATRLATGDQNFVYAVKTTAAEYVLRLTDITHKYKFQAAIAWQKMLIPLGVPLAEFINSDLEGKYSPFPALLMIRLPGDDLINVYQELTNAEKNNLANEMVRIQSLCASLPEGPGYGIFDSYDVIPSEKTWYEFLTKRLGLYKEHITKNAVFNPDMVIQVLNVAQQMKENFSIIRPTPFLWDASERNVLIYDSKIAGIVDVDEICFGDPLLVIALTSTCLELEGLDTIYTDYWAAALNLDKSAQDRLDFYKLFYSIAFMRKHSMQTANSKKIMFDTEKLLSIFHQSWERLNKLHV</sequence>
<dbReference type="InterPro" id="IPR051678">
    <property type="entry name" value="AGP_Transferase"/>
</dbReference>